<dbReference type="InterPro" id="IPR058534">
    <property type="entry name" value="YjdF"/>
</dbReference>
<protein>
    <recommendedName>
        <fullName evidence="3">DUF2238 domain-containing protein</fullName>
    </recommendedName>
</protein>
<dbReference type="EMBL" id="UINC01026830">
    <property type="protein sequence ID" value="SVB04992.1"/>
    <property type="molecule type" value="Genomic_DNA"/>
</dbReference>
<feature type="transmembrane region" description="Helical" evidence="1">
    <location>
        <begin position="30"/>
        <end position="49"/>
    </location>
</feature>
<dbReference type="InterPro" id="IPR014509">
    <property type="entry name" value="YjdF-like"/>
</dbReference>
<proteinExistence type="predicted"/>
<dbReference type="Pfam" id="PF09997">
    <property type="entry name" value="DUF2238"/>
    <property type="match status" value="1"/>
</dbReference>
<accession>A0A382AV82</accession>
<reference evidence="2" key="1">
    <citation type="submission" date="2018-05" db="EMBL/GenBank/DDBJ databases">
        <authorList>
            <person name="Lanie J.A."/>
            <person name="Ng W.-L."/>
            <person name="Kazmierczak K.M."/>
            <person name="Andrzejewski T.M."/>
            <person name="Davidsen T.M."/>
            <person name="Wayne K.J."/>
            <person name="Tettelin H."/>
            <person name="Glass J.I."/>
            <person name="Rusch D."/>
            <person name="Podicherti R."/>
            <person name="Tsui H.-C.T."/>
            <person name="Winkler M.E."/>
        </authorList>
    </citation>
    <scope>NUCLEOTIDE SEQUENCE</scope>
</reference>
<feature type="transmembrane region" description="Helical" evidence="1">
    <location>
        <begin position="61"/>
        <end position="79"/>
    </location>
</feature>
<evidence type="ECO:0008006" key="3">
    <source>
        <dbReference type="Google" id="ProtNLM"/>
    </source>
</evidence>
<organism evidence="2">
    <name type="scientific">marine metagenome</name>
    <dbReference type="NCBI Taxonomy" id="408172"/>
    <lineage>
        <taxon>unclassified sequences</taxon>
        <taxon>metagenomes</taxon>
        <taxon>ecological metagenomes</taxon>
    </lineage>
</organism>
<sequence>MKLYKSIGIWQFLFVLGFLIITGVNPYDRFTWLLEISWVAAGLVLIIILSRKGTAPTNLLAWMLTLHAFILIYGGWYTYERVPLGDWMKEMFGFERNHYDRIGHFAQGFIPAVLIREVLMKHHVVNGWGWLEFVVFAGCMAFTGIFEIIEFAAAKFFADASDAYLGSQGDVWDAQWDMLLCAVGTIVSILLFRRLHIRLLETAEN</sequence>
<evidence type="ECO:0000313" key="2">
    <source>
        <dbReference type="EMBL" id="SVB04992.1"/>
    </source>
</evidence>
<feature type="transmembrane region" description="Helical" evidence="1">
    <location>
        <begin position="99"/>
        <end position="119"/>
    </location>
</feature>
<keyword evidence="1" id="KW-0472">Membrane</keyword>
<feature type="transmembrane region" description="Helical" evidence="1">
    <location>
        <begin position="131"/>
        <end position="154"/>
    </location>
</feature>
<evidence type="ECO:0000256" key="1">
    <source>
        <dbReference type="SAM" id="Phobius"/>
    </source>
</evidence>
<gene>
    <name evidence="2" type="ORF">METZ01_LOCUS157846</name>
</gene>
<feature type="transmembrane region" description="Helical" evidence="1">
    <location>
        <begin position="7"/>
        <end position="24"/>
    </location>
</feature>
<name>A0A382AV82_9ZZZZ</name>
<keyword evidence="1" id="KW-0812">Transmembrane</keyword>
<dbReference type="AlphaFoldDB" id="A0A382AV82"/>
<keyword evidence="1" id="KW-1133">Transmembrane helix</keyword>
<feature type="transmembrane region" description="Helical" evidence="1">
    <location>
        <begin position="174"/>
        <end position="192"/>
    </location>
</feature>
<dbReference type="PIRSF" id="PIRSF020606">
    <property type="entry name" value="UCP020606"/>
    <property type="match status" value="1"/>
</dbReference>